<keyword evidence="2" id="KW-1185">Reference proteome</keyword>
<evidence type="ECO:0000313" key="1">
    <source>
        <dbReference type="EMBL" id="SMP22501.1"/>
    </source>
</evidence>
<evidence type="ECO:0000313" key="2">
    <source>
        <dbReference type="Proteomes" id="UP001157961"/>
    </source>
</evidence>
<sequence>MPLQNVRNKAGNGVEDKLFADTRCVQGVTRRQINRDGNAALLQLSQPANLKSTLPAITPQDATTPFRS</sequence>
<protein>
    <submittedName>
        <fullName evidence="1">Uncharacterized protein</fullName>
    </submittedName>
</protein>
<gene>
    <name evidence="1" type="ORF">SAMN06265373_104212</name>
</gene>
<accession>A0ABY1NZ88</accession>
<comment type="caution">
    <text evidence="1">The sequence shown here is derived from an EMBL/GenBank/DDBJ whole genome shotgun (WGS) entry which is preliminary data.</text>
</comment>
<reference evidence="1 2" key="1">
    <citation type="submission" date="2017-05" db="EMBL/GenBank/DDBJ databases">
        <authorList>
            <person name="Varghese N."/>
            <person name="Submissions S."/>
        </authorList>
    </citation>
    <scope>NUCLEOTIDE SEQUENCE [LARGE SCALE GENOMIC DNA]</scope>
    <source>
        <strain evidence="1 2">DSM 29734</strain>
    </source>
</reference>
<dbReference type="Proteomes" id="UP001157961">
    <property type="component" value="Unassembled WGS sequence"/>
</dbReference>
<organism evidence="1 2">
    <name type="scientific">Shimia sagamensis</name>
    <dbReference type="NCBI Taxonomy" id="1566352"/>
    <lineage>
        <taxon>Bacteria</taxon>
        <taxon>Pseudomonadati</taxon>
        <taxon>Pseudomonadota</taxon>
        <taxon>Alphaproteobacteria</taxon>
        <taxon>Rhodobacterales</taxon>
        <taxon>Roseobacteraceae</taxon>
    </lineage>
</organism>
<proteinExistence type="predicted"/>
<name>A0ABY1NZ88_9RHOB</name>
<dbReference type="EMBL" id="FXTY01000004">
    <property type="protein sequence ID" value="SMP22501.1"/>
    <property type="molecule type" value="Genomic_DNA"/>
</dbReference>